<comment type="caution">
    <text evidence="1">The sequence shown here is derived from an EMBL/GenBank/DDBJ whole genome shotgun (WGS) entry which is preliminary data.</text>
</comment>
<dbReference type="RefSeq" id="WP_061611057.1">
    <property type="nucleotide sequence ID" value="NZ_JEMA01000827.1"/>
</dbReference>
<gene>
    <name evidence="1" type="ORF">BE15_45505</name>
</gene>
<dbReference type="Proteomes" id="UP000075260">
    <property type="component" value="Unassembled WGS sequence"/>
</dbReference>
<evidence type="ECO:0000313" key="2">
    <source>
        <dbReference type="Proteomes" id="UP000075260"/>
    </source>
</evidence>
<reference evidence="1 2" key="1">
    <citation type="submission" date="2014-02" db="EMBL/GenBank/DDBJ databases">
        <title>The small core and large imbalanced accessory genome model reveals a collaborative survival strategy of Sorangium cellulosum strains in nature.</title>
        <authorList>
            <person name="Han K."/>
            <person name="Peng R."/>
            <person name="Blom J."/>
            <person name="Li Y.-Z."/>
        </authorList>
    </citation>
    <scope>NUCLEOTIDE SEQUENCE [LARGE SCALE GENOMIC DNA]</scope>
    <source>
        <strain evidence="1 2">So0008-312</strain>
    </source>
</reference>
<dbReference type="EMBL" id="JEMA01000827">
    <property type="protein sequence ID" value="KYF65528.1"/>
    <property type="molecule type" value="Genomic_DNA"/>
</dbReference>
<protein>
    <submittedName>
        <fullName evidence="1">Uncharacterized protein</fullName>
    </submittedName>
</protein>
<dbReference type="AlphaFoldDB" id="A0A150QD03"/>
<sequence length="59" mass="6434">MFYRDFEDTRACTPRACTPTGKSSCFAFVSAYTEEDCSPRAPALTGHPALPLPVLHQAT</sequence>
<evidence type="ECO:0000313" key="1">
    <source>
        <dbReference type="EMBL" id="KYF65528.1"/>
    </source>
</evidence>
<proteinExistence type="predicted"/>
<name>A0A150QD03_SORCE</name>
<organism evidence="1 2">
    <name type="scientific">Sorangium cellulosum</name>
    <name type="common">Polyangium cellulosum</name>
    <dbReference type="NCBI Taxonomy" id="56"/>
    <lineage>
        <taxon>Bacteria</taxon>
        <taxon>Pseudomonadati</taxon>
        <taxon>Myxococcota</taxon>
        <taxon>Polyangia</taxon>
        <taxon>Polyangiales</taxon>
        <taxon>Polyangiaceae</taxon>
        <taxon>Sorangium</taxon>
    </lineage>
</organism>
<accession>A0A150QD03</accession>